<evidence type="ECO:0000256" key="3">
    <source>
        <dbReference type="SAM" id="SignalP"/>
    </source>
</evidence>
<protein>
    <recommendedName>
        <fullName evidence="4">Wall-associated receptor kinase galacturonan-binding domain-containing protein</fullName>
    </recommendedName>
</protein>
<proteinExistence type="predicted"/>
<reference evidence="6" key="1">
    <citation type="journal article" date="2019" name="Nat. Commun.">
        <title>The genome of broomcorn millet.</title>
        <authorList>
            <person name="Zou C."/>
            <person name="Miki D."/>
            <person name="Li D."/>
            <person name="Tang Q."/>
            <person name="Xiao L."/>
            <person name="Rajput S."/>
            <person name="Deng P."/>
            <person name="Jia W."/>
            <person name="Huang R."/>
            <person name="Zhang M."/>
            <person name="Sun Y."/>
            <person name="Hu J."/>
            <person name="Fu X."/>
            <person name="Schnable P.S."/>
            <person name="Li F."/>
            <person name="Zhang H."/>
            <person name="Feng B."/>
            <person name="Zhu X."/>
            <person name="Liu R."/>
            <person name="Schnable J.C."/>
            <person name="Zhu J.-K."/>
            <person name="Zhang H."/>
        </authorList>
    </citation>
    <scope>NUCLEOTIDE SEQUENCE [LARGE SCALE GENOMIC DNA]</scope>
</reference>
<organism evidence="5 6">
    <name type="scientific">Panicum miliaceum</name>
    <name type="common">Proso millet</name>
    <name type="synonym">Broomcorn millet</name>
    <dbReference type="NCBI Taxonomy" id="4540"/>
    <lineage>
        <taxon>Eukaryota</taxon>
        <taxon>Viridiplantae</taxon>
        <taxon>Streptophyta</taxon>
        <taxon>Embryophyta</taxon>
        <taxon>Tracheophyta</taxon>
        <taxon>Spermatophyta</taxon>
        <taxon>Magnoliopsida</taxon>
        <taxon>Liliopsida</taxon>
        <taxon>Poales</taxon>
        <taxon>Poaceae</taxon>
        <taxon>PACMAD clade</taxon>
        <taxon>Panicoideae</taxon>
        <taxon>Panicodae</taxon>
        <taxon>Paniceae</taxon>
        <taxon>Panicinae</taxon>
        <taxon>Panicum</taxon>
        <taxon>Panicum sect. Panicum</taxon>
    </lineage>
</organism>
<dbReference type="InterPro" id="IPR025287">
    <property type="entry name" value="WAK_GUB"/>
</dbReference>
<evidence type="ECO:0000259" key="4">
    <source>
        <dbReference type="Pfam" id="PF13947"/>
    </source>
</evidence>
<dbReference type="Pfam" id="PF13947">
    <property type="entry name" value="GUB_WAK_bind"/>
    <property type="match status" value="1"/>
</dbReference>
<dbReference type="Proteomes" id="UP000275267">
    <property type="component" value="Unassembled WGS sequence"/>
</dbReference>
<comment type="caution">
    <text evidence="5">The sequence shown here is derived from an EMBL/GenBank/DDBJ whole genome shotgun (WGS) entry which is preliminary data.</text>
</comment>
<name>A0A3L6TAJ5_PANMI</name>
<dbReference type="GO" id="GO:0030247">
    <property type="term" value="F:polysaccharide binding"/>
    <property type="evidence" value="ECO:0007669"/>
    <property type="project" value="InterPro"/>
</dbReference>
<accession>A0A3L6TAJ5</accession>
<comment type="subcellular location">
    <subcellularLocation>
        <location evidence="1">Membrane</location>
        <topology evidence="1">Single-pass membrane protein</topology>
    </subcellularLocation>
</comment>
<dbReference type="AlphaFoldDB" id="A0A3L6TAJ5"/>
<evidence type="ECO:0000313" key="6">
    <source>
        <dbReference type="Proteomes" id="UP000275267"/>
    </source>
</evidence>
<dbReference type="GO" id="GO:0016020">
    <property type="term" value="C:membrane"/>
    <property type="evidence" value="ECO:0007669"/>
    <property type="project" value="UniProtKB-SubCell"/>
</dbReference>
<feature type="domain" description="Wall-associated receptor kinase galacturonan-binding" evidence="4">
    <location>
        <begin position="35"/>
        <end position="68"/>
    </location>
</feature>
<feature type="signal peptide" evidence="3">
    <location>
        <begin position="1"/>
        <end position="24"/>
    </location>
</feature>
<dbReference type="STRING" id="4540.A0A3L6TAJ5"/>
<feature type="chain" id="PRO_5018165769" description="Wall-associated receptor kinase galacturonan-binding domain-containing protein" evidence="3">
    <location>
        <begin position="25"/>
        <end position="298"/>
    </location>
</feature>
<dbReference type="EMBL" id="PQIB02000002">
    <property type="protein sequence ID" value="RLN34538.1"/>
    <property type="molecule type" value="Genomic_DNA"/>
</dbReference>
<dbReference type="OrthoDB" id="784156at2759"/>
<evidence type="ECO:0000256" key="2">
    <source>
        <dbReference type="ARBA" id="ARBA00022729"/>
    </source>
</evidence>
<gene>
    <name evidence="5" type="ORF">C2845_PM03G01680</name>
</gene>
<dbReference type="PANTHER" id="PTHR33491">
    <property type="entry name" value="OSJNBA0016N04.9 PROTEIN"/>
    <property type="match status" value="1"/>
</dbReference>
<keyword evidence="6" id="KW-1185">Reference proteome</keyword>
<sequence length="298" mass="32525">MELPRPLLSLLAVWSLAAAAATAAADVPAARSPGCATSCGDIAVPYPFGLDPQCAINAEFRVNCTTVAGATKLFHGTLEVIRFSVPEGKAWLKTFISRQCYDQATATVFENNAWMNINNLPYVLSADDNKVVVLGCRSMAYMLSDTYIIGCLSTCDEPLRNGSCSRTAGCCQADLPRGVRYYEGFFNSFYNTTGIWRETPCNYVTVMASADFSFSTTYLTSTVFYDADDSRTPVVMEWGITRETCEQAKINKTSPYACVSDHSDCVDGDAGYRCRCSDGFRGNPYLKDGCTELIIQGI</sequence>
<evidence type="ECO:0000256" key="1">
    <source>
        <dbReference type="ARBA" id="ARBA00004167"/>
    </source>
</evidence>
<keyword evidence="2 3" id="KW-0732">Signal</keyword>
<evidence type="ECO:0000313" key="5">
    <source>
        <dbReference type="EMBL" id="RLN34538.1"/>
    </source>
</evidence>